<dbReference type="EMBL" id="CAJQZP010001427">
    <property type="protein sequence ID" value="CAG5045225.1"/>
    <property type="molecule type" value="Genomic_DNA"/>
</dbReference>
<proteinExistence type="predicted"/>
<feature type="compositionally biased region" description="Polar residues" evidence="1">
    <location>
        <begin position="129"/>
        <end position="152"/>
    </location>
</feature>
<gene>
    <name evidence="2" type="ORF">PAPOLLO_LOCUS23212</name>
</gene>
<comment type="caution">
    <text evidence="2">The sequence shown here is derived from an EMBL/GenBank/DDBJ whole genome shotgun (WGS) entry which is preliminary data.</text>
</comment>
<keyword evidence="3" id="KW-1185">Reference proteome</keyword>
<protein>
    <submittedName>
        <fullName evidence="2">(apollo) hypothetical protein</fullName>
    </submittedName>
</protein>
<evidence type="ECO:0000313" key="2">
    <source>
        <dbReference type="EMBL" id="CAG5045225.1"/>
    </source>
</evidence>
<evidence type="ECO:0000313" key="3">
    <source>
        <dbReference type="Proteomes" id="UP000691718"/>
    </source>
</evidence>
<name>A0A8S3XXR2_PARAO</name>
<dbReference type="Proteomes" id="UP000691718">
    <property type="component" value="Unassembled WGS sequence"/>
</dbReference>
<sequence length="256" mass="30091">MQLILIILQNAVSQYSTLLNYYNNYLEQRYYRQHQNEYYDWPKERVRRFNRHRKKNYYRSEEDSRDVNYDTYRNYYDCKCSCDRCANPKPCCTEMCASCPSQTDVIYVPYPVPLVVTVTNSPSTPPSTIAVSGTNSTKAPSITLATSNSTGDYTERTKPSDKTQTQSPSTQPPTPHLRYNKLKYCPPMANCRDDKNQEYTQKTYHRLLEDKNKSPYNTDFAKSEGHTRRDWLPRYGIVPIPDHLAIKFMSELRNYK</sequence>
<feature type="region of interest" description="Disordered" evidence="1">
    <location>
        <begin position="124"/>
        <end position="179"/>
    </location>
</feature>
<reference evidence="2" key="1">
    <citation type="submission" date="2021-04" db="EMBL/GenBank/DDBJ databases">
        <authorList>
            <person name="Tunstrom K."/>
        </authorList>
    </citation>
    <scope>NUCLEOTIDE SEQUENCE</scope>
</reference>
<dbReference type="OrthoDB" id="7448126at2759"/>
<evidence type="ECO:0000256" key="1">
    <source>
        <dbReference type="SAM" id="MobiDB-lite"/>
    </source>
</evidence>
<organism evidence="2 3">
    <name type="scientific">Parnassius apollo</name>
    <name type="common">Apollo butterfly</name>
    <name type="synonym">Papilio apollo</name>
    <dbReference type="NCBI Taxonomy" id="110799"/>
    <lineage>
        <taxon>Eukaryota</taxon>
        <taxon>Metazoa</taxon>
        <taxon>Ecdysozoa</taxon>
        <taxon>Arthropoda</taxon>
        <taxon>Hexapoda</taxon>
        <taxon>Insecta</taxon>
        <taxon>Pterygota</taxon>
        <taxon>Neoptera</taxon>
        <taxon>Endopterygota</taxon>
        <taxon>Lepidoptera</taxon>
        <taxon>Glossata</taxon>
        <taxon>Ditrysia</taxon>
        <taxon>Papilionoidea</taxon>
        <taxon>Papilionidae</taxon>
        <taxon>Parnassiinae</taxon>
        <taxon>Parnassini</taxon>
        <taxon>Parnassius</taxon>
        <taxon>Parnassius</taxon>
    </lineage>
</organism>
<accession>A0A8S3XXR2</accession>
<dbReference type="AlphaFoldDB" id="A0A8S3XXR2"/>